<dbReference type="PANTHER" id="PTHR43369:SF2">
    <property type="entry name" value="PHOSPHORIBOSYLGLYCINAMIDE FORMYLTRANSFERASE"/>
    <property type="match status" value="1"/>
</dbReference>
<keyword evidence="2 6" id="KW-0808">Transferase</keyword>
<feature type="binding site" evidence="6">
    <location>
        <position position="58"/>
    </location>
    <ligand>
        <name>(6R)-10-formyltetrahydrofolate</name>
        <dbReference type="ChEBI" id="CHEBI:195366"/>
    </ligand>
</feature>
<organism evidence="8 9">
    <name type="scientific">Chitinophaga lutea</name>
    <dbReference type="NCBI Taxonomy" id="2488634"/>
    <lineage>
        <taxon>Bacteria</taxon>
        <taxon>Pseudomonadati</taxon>
        <taxon>Bacteroidota</taxon>
        <taxon>Chitinophagia</taxon>
        <taxon>Chitinophagales</taxon>
        <taxon>Chitinophagaceae</taxon>
        <taxon>Chitinophaga</taxon>
    </lineage>
</organism>
<evidence type="ECO:0000256" key="4">
    <source>
        <dbReference type="ARBA" id="ARBA00038440"/>
    </source>
</evidence>
<comment type="caution">
    <text evidence="8">The sequence shown here is derived from an EMBL/GenBank/DDBJ whole genome shotgun (WGS) entry which is preliminary data.</text>
</comment>
<evidence type="ECO:0000313" key="8">
    <source>
        <dbReference type="EMBL" id="RPE13371.1"/>
    </source>
</evidence>
<evidence type="ECO:0000256" key="5">
    <source>
        <dbReference type="ARBA" id="ARBA00047664"/>
    </source>
</evidence>
<evidence type="ECO:0000256" key="1">
    <source>
        <dbReference type="ARBA" id="ARBA00005054"/>
    </source>
</evidence>
<evidence type="ECO:0000259" key="7">
    <source>
        <dbReference type="Pfam" id="PF00551"/>
    </source>
</evidence>
<evidence type="ECO:0000256" key="2">
    <source>
        <dbReference type="ARBA" id="ARBA00022679"/>
    </source>
</evidence>
<feature type="binding site" evidence="6">
    <location>
        <begin position="12"/>
        <end position="14"/>
    </location>
    <ligand>
        <name>N(1)-(5-phospho-beta-D-ribosyl)glycinamide</name>
        <dbReference type="ChEBI" id="CHEBI:143788"/>
    </ligand>
</feature>
<dbReference type="SUPFAM" id="SSF53328">
    <property type="entry name" value="Formyltransferase"/>
    <property type="match status" value="1"/>
</dbReference>
<dbReference type="PROSITE" id="PS00373">
    <property type="entry name" value="GART"/>
    <property type="match status" value="1"/>
</dbReference>
<dbReference type="PANTHER" id="PTHR43369">
    <property type="entry name" value="PHOSPHORIBOSYLGLYCINAMIDE FORMYLTRANSFERASE"/>
    <property type="match status" value="1"/>
</dbReference>
<dbReference type="UniPathway" id="UPA00074">
    <property type="reaction ID" value="UER00126"/>
</dbReference>
<dbReference type="AlphaFoldDB" id="A0A3N4Q743"/>
<sequence>MKNIAIFASGTGSNAQKIIDHFRNTGLARVTVILSNKAEAGIFKIAEREQIPAVLIDKEQFFRGDTYVKLLQDLDTDLVVLAGFLWKVPANLVQAFPNRIINIHPALLPKFGGKGMYGHFVHEAVLAAGETESGITIHYVNEKYDDGGVILQERCPVTADDTPETLARKVQVLEHRWFPLIVERLLK</sequence>
<comment type="catalytic activity">
    <reaction evidence="5 6">
        <text>N(1)-(5-phospho-beta-D-ribosyl)glycinamide + (6R)-10-formyltetrahydrofolate = N(2)-formyl-N(1)-(5-phospho-beta-D-ribosyl)glycinamide + (6S)-5,6,7,8-tetrahydrofolate + H(+)</text>
        <dbReference type="Rhea" id="RHEA:15053"/>
        <dbReference type="ChEBI" id="CHEBI:15378"/>
        <dbReference type="ChEBI" id="CHEBI:57453"/>
        <dbReference type="ChEBI" id="CHEBI:143788"/>
        <dbReference type="ChEBI" id="CHEBI:147286"/>
        <dbReference type="ChEBI" id="CHEBI:195366"/>
        <dbReference type="EC" id="2.1.2.2"/>
    </reaction>
</comment>
<dbReference type="GO" id="GO:0005829">
    <property type="term" value="C:cytosol"/>
    <property type="evidence" value="ECO:0007669"/>
    <property type="project" value="TreeGrafter"/>
</dbReference>
<feature type="active site" description="Proton donor" evidence="6">
    <location>
        <position position="104"/>
    </location>
</feature>
<protein>
    <recommendedName>
        <fullName evidence="6">Phosphoribosylglycinamide formyltransferase</fullName>
        <ecNumber evidence="6">2.1.2.2</ecNumber>
    </recommendedName>
    <alternativeName>
        <fullName evidence="6">5'-phosphoribosylglycinamide transformylase</fullName>
    </alternativeName>
    <alternativeName>
        <fullName evidence="6">GAR transformylase</fullName>
        <shortName evidence="6">GART</shortName>
    </alternativeName>
</protein>
<dbReference type="RefSeq" id="WP_123845888.1">
    <property type="nucleotide sequence ID" value="NZ_RPDH01000001.1"/>
</dbReference>
<dbReference type="Gene3D" id="3.40.50.170">
    <property type="entry name" value="Formyl transferase, N-terminal domain"/>
    <property type="match status" value="1"/>
</dbReference>
<evidence type="ECO:0000313" key="9">
    <source>
        <dbReference type="Proteomes" id="UP000278351"/>
    </source>
</evidence>
<evidence type="ECO:0000256" key="3">
    <source>
        <dbReference type="ARBA" id="ARBA00022755"/>
    </source>
</evidence>
<dbReference type="HAMAP" id="MF_01930">
    <property type="entry name" value="PurN"/>
    <property type="match status" value="1"/>
</dbReference>
<evidence type="ECO:0000256" key="6">
    <source>
        <dbReference type="HAMAP-Rule" id="MF_01930"/>
    </source>
</evidence>
<feature type="domain" description="Formyl transferase N-terminal" evidence="7">
    <location>
        <begin position="2"/>
        <end position="180"/>
    </location>
</feature>
<name>A0A3N4Q743_9BACT</name>
<comment type="caution">
    <text evidence="6">Lacks conserved residue(s) required for the propagation of feature annotation.</text>
</comment>
<dbReference type="EC" id="2.1.2.2" evidence="6"/>
<dbReference type="InterPro" id="IPR002376">
    <property type="entry name" value="Formyl_transf_N"/>
</dbReference>
<accession>A0A3N4Q743</accession>
<proteinExistence type="inferred from homology"/>
<comment type="pathway">
    <text evidence="1 6">Purine metabolism; IMP biosynthesis via de novo pathway; N(2)-formyl-N(1)-(5-phospho-D-ribosyl)glycinamide from N(1)-(5-phospho-D-ribosyl)glycinamide (10-formyl THF route): step 1/1.</text>
</comment>
<dbReference type="InterPro" id="IPR004607">
    <property type="entry name" value="GART"/>
</dbReference>
<dbReference type="GO" id="GO:0006189">
    <property type="term" value="P:'de novo' IMP biosynthetic process"/>
    <property type="evidence" value="ECO:0007669"/>
    <property type="project" value="UniProtKB-UniRule"/>
</dbReference>
<feature type="site" description="Raises pKa of active site His" evidence="6">
    <location>
        <position position="145"/>
    </location>
</feature>
<dbReference type="Proteomes" id="UP000278351">
    <property type="component" value="Unassembled WGS sequence"/>
</dbReference>
<reference evidence="8 9" key="1">
    <citation type="submission" date="2018-11" db="EMBL/GenBank/DDBJ databases">
        <title>Chitinophaga lutea sp.nov., isolate from arsenic contaminated soil.</title>
        <authorList>
            <person name="Zong Y."/>
        </authorList>
    </citation>
    <scope>NUCLEOTIDE SEQUENCE [LARGE SCALE GENOMIC DNA]</scope>
    <source>
        <strain evidence="8 9">ZY74</strain>
    </source>
</reference>
<dbReference type="InterPro" id="IPR036477">
    <property type="entry name" value="Formyl_transf_N_sf"/>
</dbReference>
<dbReference type="EMBL" id="RPDH01000001">
    <property type="protein sequence ID" value="RPE13371.1"/>
    <property type="molecule type" value="Genomic_DNA"/>
</dbReference>
<keyword evidence="3 6" id="KW-0658">Purine biosynthesis</keyword>
<dbReference type="InterPro" id="IPR001555">
    <property type="entry name" value="GART_AS"/>
</dbReference>
<dbReference type="CDD" id="cd08645">
    <property type="entry name" value="FMT_core_GART"/>
    <property type="match status" value="1"/>
</dbReference>
<comment type="function">
    <text evidence="6">Catalyzes the transfer of a formyl group from 10-formyltetrahydrofolate to 5-phospho-ribosyl-glycinamide (GAR), producing 5-phospho-ribosyl-N-formylglycinamide (FGAR) and tetrahydrofolate.</text>
</comment>
<dbReference type="Pfam" id="PF00551">
    <property type="entry name" value="Formyl_trans_N"/>
    <property type="match status" value="1"/>
</dbReference>
<dbReference type="OrthoDB" id="9806170at2"/>
<comment type="similarity">
    <text evidence="4 6">Belongs to the GART family.</text>
</comment>
<keyword evidence="9" id="KW-1185">Reference proteome</keyword>
<gene>
    <name evidence="6 8" type="primary">purN</name>
    <name evidence="8" type="ORF">EGT74_07545</name>
</gene>
<dbReference type="NCBIfam" id="TIGR00639">
    <property type="entry name" value="PurN"/>
    <property type="match status" value="1"/>
</dbReference>
<dbReference type="GO" id="GO:0004644">
    <property type="term" value="F:phosphoribosylglycinamide formyltransferase activity"/>
    <property type="evidence" value="ECO:0007669"/>
    <property type="project" value="UniProtKB-UniRule"/>
</dbReference>
<feature type="binding site" evidence="6">
    <location>
        <position position="102"/>
    </location>
    <ligand>
        <name>(6R)-10-formyltetrahydrofolate</name>
        <dbReference type="ChEBI" id="CHEBI:195366"/>
    </ligand>
</feature>